<keyword evidence="3" id="KW-0813">Transport</keyword>
<evidence type="ECO:0000256" key="6">
    <source>
        <dbReference type="SAM" id="MobiDB-lite"/>
    </source>
</evidence>
<keyword evidence="5" id="KW-0864">Zinc transport</keyword>
<keyword evidence="9" id="KW-1185">Reference proteome</keyword>
<dbReference type="GO" id="GO:0006829">
    <property type="term" value="P:zinc ion transport"/>
    <property type="evidence" value="ECO:0007669"/>
    <property type="project" value="UniProtKB-KW"/>
</dbReference>
<dbReference type="SUPFAM" id="SSF53807">
    <property type="entry name" value="Helical backbone' metal receptor"/>
    <property type="match status" value="1"/>
</dbReference>
<accession>A0A1H6DFR1</accession>
<evidence type="ECO:0000313" key="9">
    <source>
        <dbReference type="Proteomes" id="UP000236745"/>
    </source>
</evidence>
<evidence type="ECO:0000256" key="5">
    <source>
        <dbReference type="ARBA" id="ARBA00022906"/>
    </source>
</evidence>
<feature type="region of interest" description="Disordered" evidence="6">
    <location>
        <begin position="119"/>
        <end position="190"/>
    </location>
</feature>
<dbReference type="EMBL" id="FNVQ01000006">
    <property type="protein sequence ID" value="SEG84287.1"/>
    <property type="molecule type" value="Genomic_DNA"/>
</dbReference>
<reference evidence="8 9" key="1">
    <citation type="submission" date="2016-10" db="EMBL/GenBank/DDBJ databases">
        <authorList>
            <person name="de Groot N.N."/>
        </authorList>
    </citation>
    <scope>NUCLEOTIDE SEQUENCE [LARGE SCALE GENOMIC DNA]</scope>
    <source>
        <strain evidence="8 9">DSM 22012</strain>
    </source>
</reference>
<evidence type="ECO:0000256" key="2">
    <source>
        <dbReference type="ARBA" id="ARBA00015915"/>
    </source>
</evidence>
<gene>
    <name evidence="8" type="ORF">SAMN05444390_106111</name>
</gene>
<dbReference type="InterPro" id="IPR050492">
    <property type="entry name" value="Bact_metal-bind_prot9"/>
</dbReference>
<feature type="chain" id="PRO_5009295836" description="High-affinity zinc uptake system protein ZnuA" evidence="7">
    <location>
        <begin position="34"/>
        <end position="357"/>
    </location>
</feature>
<evidence type="ECO:0000256" key="4">
    <source>
        <dbReference type="ARBA" id="ARBA00022729"/>
    </source>
</evidence>
<keyword evidence="4 7" id="KW-0732">Signal</keyword>
<proteinExistence type="inferred from homology"/>
<dbReference type="InterPro" id="IPR006127">
    <property type="entry name" value="ZnuA-like"/>
</dbReference>
<evidence type="ECO:0000256" key="1">
    <source>
        <dbReference type="ARBA" id="ARBA00011028"/>
    </source>
</evidence>
<organism evidence="8 9">
    <name type="scientific">Marinobacterium lutimaris</name>
    <dbReference type="NCBI Taxonomy" id="568106"/>
    <lineage>
        <taxon>Bacteria</taxon>
        <taxon>Pseudomonadati</taxon>
        <taxon>Pseudomonadota</taxon>
        <taxon>Gammaproteobacteria</taxon>
        <taxon>Oceanospirillales</taxon>
        <taxon>Oceanospirillaceae</taxon>
        <taxon>Marinobacterium</taxon>
    </lineage>
</organism>
<dbReference type="PANTHER" id="PTHR42953">
    <property type="entry name" value="HIGH-AFFINITY ZINC UPTAKE SYSTEM PROTEIN ZNUA-RELATED"/>
    <property type="match status" value="1"/>
</dbReference>
<name>A0A1H6DFR1_9GAMM</name>
<dbReference type="Pfam" id="PF01297">
    <property type="entry name" value="ZnuA"/>
    <property type="match status" value="1"/>
</dbReference>
<dbReference type="AlphaFoldDB" id="A0A1H6DFR1"/>
<dbReference type="GO" id="GO:0046872">
    <property type="term" value="F:metal ion binding"/>
    <property type="evidence" value="ECO:0007669"/>
    <property type="project" value="InterPro"/>
</dbReference>
<feature type="compositionally biased region" description="Basic and acidic residues" evidence="6">
    <location>
        <begin position="122"/>
        <end position="188"/>
    </location>
</feature>
<dbReference type="Proteomes" id="UP000236745">
    <property type="component" value="Unassembled WGS sequence"/>
</dbReference>
<dbReference type="Gene3D" id="3.40.50.1980">
    <property type="entry name" value="Nitrogenase molybdenum iron protein domain"/>
    <property type="match status" value="3"/>
</dbReference>
<evidence type="ECO:0000256" key="3">
    <source>
        <dbReference type="ARBA" id="ARBA00022448"/>
    </source>
</evidence>
<dbReference type="PANTHER" id="PTHR42953:SF3">
    <property type="entry name" value="HIGH-AFFINITY ZINC UPTAKE SYSTEM PROTEIN ZNUA"/>
    <property type="match status" value="1"/>
</dbReference>
<evidence type="ECO:0000256" key="7">
    <source>
        <dbReference type="SAM" id="SignalP"/>
    </source>
</evidence>
<protein>
    <recommendedName>
        <fullName evidence="2">High-affinity zinc uptake system protein ZnuA</fullName>
    </recommendedName>
</protein>
<keyword evidence="5" id="KW-0862">Zinc</keyword>
<evidence type="ECO:0000313" key="8">
    <source>
        <dbReference type="EMBL" id="SEG84287.1"/>
    </source>
</evidence>
<keyword evidence="5" id="KW-0406">Ion transport</keyword>
<comment type="similarity">
    <text evidence="1">Belongs to the bacterial solute-binding protein 9 family.</text>
</comment>
<sequence>MISIQNLLLSNARRSLALAVSAAALMSTAPAMADDGGVVASIKPLGMIAAALTEGVTETRVLLPDGASPHHYAMKPSDMRSLDDARLVVWVGPELERFLEKPLNQAGVAQVALISGEAEGQAGHEHHAEDEDHDEQGQDHEADEHADHHDEHASHADEHEESHHDEHEHDGHEEAAHDHGHEHDHGGLDVHPWLDPMTGLEAARNILARLIEVYPEQEAQLVSNFERFEASVNAVDRQIWDKLEPLHERGFFVFHDAYTGFVKHYNLNQLGYFTVDPGRSPGARHLAEIRETLEQKQAACVLTEPQFSSALVERITDGLELKTAEIDPLAVDSKLSATAYADYLLDLAGRFEKCLEP</sequence>
<feature type="signal peptide" evidence="7">
    <location>
        <begin position="1"/>
        <end position="33"/>
    </location>
</feature>